<accession>A0A9Q3B8U5</accession>
<organism evidence="1 2">
    <name type="scientific">Austropuccinia psidii MF-1</name>
    <dbReference type="NCBI Taxonomy" id="1389203"/>
    <lineage>
        <taxon>Eukaryota</taxon>
        <taxon>Fungi</taxon>
        <taxon>Dikarya</taxon>
        <taxon>Basidiomycota</taxon>
        <taxon>Pucciniomycotina</taxon>
        <taxon>Pucciniomycetes</taxon>
        <taxon>Pucciniales</taxon>
        <taxon>Sphaerophragmiaceae</taxon>
        <taxon>Austropuccinia</taxon>
    </lineage>
</organism>
<dbReference type="OrthoDB" id="1880067at2759"/>
<proteinExistence type="predicted"/>
<gene>
    <name evidence="1" type="ORF">O181_000438</name>
</gene>
<dbReference type="EMBL" id="AVOT02000050">
    <property type="protein sequence ID" value="MBW0460723.1"/>
    <property type="molecule type" value="Genomic_DNA"/>
</dbReference>
<protein>
    <recommendedName>
        <fullName evidence="3">OTU domain-containing protein</fullName>
    </recommendedName>
</protein>
<keyword evidence="2" id="KW-1185">Reference proteome</keyword>
<dbReference type="AlphaFoldDB" id="A0A9Q3B8U5"/>
<comment type="caution">
    <text evidence="1">The sequence shown here is derived from an EMBL/GenBank/DDBJ whole genome shotgun (WGS) entry which is preliminary data.</text>
</comment>
<dbReference type="Proteomes" id="UP000765509">
    <property type="component" value="Unassembled WGS sequence"/>
</dbReference>
<name>A0A9Q3B8U5_9BASI</name>
<reference evidence="1" key="1">
    <citation type="submission" date="2021-03" db="EMBL/GenBank/DDBJ databases">
        <title>Draft genome sequence of rust myrtle Austropuccinia psidii MF-1, a brazilian biotype.</title>
        <authorList>
            <person name="Quecine M.C."/>
            <person name="Pachon D.M.R."/>
            <person name="Bonatelli M.L."/>
            <person name="Correr F.H."/>
            <person name="Franceschini L.M."/>
            <person name="Leite T.F."/>
            <person name="Margarido G.R.A."/>
            <person name="Almeida C.A."/>
            <person name="Ferrarezi J.A."/>
            <person name="Labate C.A."/>
        </authorList>
    </citation>
    <scope>NUCLEOTIDE SEQUENCE</scope>
    <source>
        <strain evidence="1">MF-1</strain>
    </source>
</reference>
<evidence type="ECO:0000313" key="1">
    <source>
        <dbReference type="EMBL" id="MBW0460723.1"/>
    </source>
</evidence>
<dbReference type="CDD" id="cd22744">
    <property type="entry name" value="OTU"/>
    <property type="match status" value="1"/>
</dbReference>
<dbReference type="Gene3D" id="3.90.70.80">
    <property type="match status" value="1"/>
</dbReference>
<evidence type="ECO:0000313" key="2">
    <source>
        <dbReference type="Proteomes" id="UP000765509"/>
    </source>
</evidence>
<evidence type="ECO:0008006" key="3">
    <source>
        <dbReference type="Google" id="ProtNLM"/>
    </source>
</evidence>
<sequence>MPLKEYYVPAWTNHNYHLGVGSTSTVEGAHDMVKLWLQTSTGTLLEVVRALHMEFRKQFIELINRIPKEMSFHVKNFPPHICSLNGKVSHYALQIAFDNFKTKFLPNEKFTNKYNNYQGIPCKHKTQKAFAKCQRLEISDFHPQWYSNLRIPGSEDLPKFILKYTLKAINVQGDGNCGYRTVSNYIYKTQDQWADVRGDFAEEIQQNQDLYEAMNTFIPSVSSYLDRIEWYEDIGKDPKRKWISTPDMGDPIANKYKRPVFFYSTVQSFPFSLISVLQMIFPPFSSASWIAVLIFPLDIIISKVYPVPHYCELGDSCPTTSPGVG</sequence>